<evidence type="ECO:0000313" key="4">
    <source>
        <dbReference type="EMBL" id="QPS09898.1"/>
    </source>
</evidence>
<evidence type="ECO:0000313" key="5">
    <source>
        <dbReference type="Proteomes" id="UP000594778"/>
    </source>
</evidence>
<feature type="signal peptide" evidence="2">
    <location>
        <begin position="1"/>
        <end position="31"/>
    </location>
</feature>
<keyword evidence="1" id="KW-0472">Membrane</keyword>
<dbReference type="RefSeq" id="WP_183019300.1">
    <property type="nucleotide sequence ID" value="NZ_CP065668.1"/>
</dbReference>
<accession>A0A7T2W141</accession>
<evidence type="ECO:0000259" key="3">
    <source>
        <dbReference type="Pfam" id="PF18203"/>
    </source>
</evidence>
<feature type="domain" description="IPTL-CTERM protein sorting" evidence="3">
    <location>
        <begin position="51"/>
        <end position="77"/>
    </location>
</feature>
<evidence type="ECO:0000256" key="1">
    <source>
        <dbReference type="SAM" id="Phobius"/>
    </source>
</evidence>
<protein>
    <submittedName>
        <fullName evidence="4">Midcut-by-XrtH protein</fullName>
    </submittedName>
</protein>
<keyword evidence="1" id="KW-1133">Transmembrane helix</keyword>
<evidence type="ECO:0000256" key="2">
    <source>
        <dbReference type="SAM" id="SignalP"/>
    </source>
</evidence>
<dbReference type="Proteomes" id="UP000594778">
    <property type="component" value="Chromosome"/>
</dbReference>
<feature type="transmembrane region" description="Helical" evidence="1">
    <location>
        <begin position="80"/>
        <end position="102"/>
    </location>
</feature>
<dbReference type="Pfam" id="PF18203">
    <property type="entry name" value="IPTL-CTERM"/>
    <property type="match status" value="1"/>
</dbReference>
<dbReference type="AlphaFoldDB" id="A0A7T2W141"/>
<dbReference type="InterPro" id="IPR013783">
    <property type="entry name" value="Ig-like_fold"/>
</dbReference>
<proteinExistence type="predicted"/>
<dbReference type="InterPro" id="IPR026442">
    <property type="entry name" value="IPTL_CTERM"/>
</dbReference>
<name>A0A7T2W141_DELAC</name>
<dbReference type="Gene3D" id="2.60.40.10">
    <property type="entry name" value="Immunoglobulins"/>
    <property type="match status" value="1"/>
</dbReference>
<dbReference type="NCBIfam" id="NF033207">
    <property type="entry name" value="midcut_by_XrtH"/>
    <property type="match status" value="1"/>
</dbReference>
<feature type="chain" id="PRO_5032883049" evidence="2">
    <location>
        <begin position="32"/>
        <end position="195"/>
    </location>
</feature>
<feature type="transmembrane region" description="Helical" evidence="1">
    <location>
        <begin position="55"/>
        <end position="73"/>
    </location>
</feature>
<keyword evidence="2" id="KW-0732">Signal</keyword>
<keyword evidence="1" id="KW-0812">Transmembrane</keyword>
<organism evidence="4 5">
    <name type="scientific">Delftia acidovorans</name>
    <name type="common">Pseudomonas acidovorans</name>
    <name type="synonym">Comamonas acidovorans</name>
    <dbReference type="NCBI Taxonomy" id="80866"/>
    <lineage>
        <taxon>Bacteria</taxon>
        <taxon>Pseudomonadati</taxon>
        <taxon>Pseudomonadota</taxon>
        <taxon>Betaproteobacteria</taxon>
        <taxon>Burkholderiales</taxon>
        <taxon>Comamonadaceae</taxon>
        <taxon>Delftia</taxon>
    </lineage>
</organism>
<reference evidence="4 5" key="1">
    <citation type="submission" date="2020-12" db="EMBL/GenBank/DDBJ databases">
        <title>FDA dAtabase for Regulatory Grade micrObial Sequences (FDA-ARGOS): Supporting development and validation of Infectious Disease Dx tests.</title>
        <authorList>
            <person name="Sproer C."/>
            <person name="Gronow S."/>
            <person name="Severitt S."/>
            <person name="Schroder I."/>
            <person name="Tallon L."/>
            <person name="Sadzewicz L."/>
            <person name="Zhao X."/>
            <person name="Boylan J."/>
            <person name="Ott S."/>
            <person name="Bowen H."/>
            <person name="Vavikolanu K."/>
            <person name="Mehta A."/>
            <person name="Aluvathingal J."/>
            <person name="Nadendla S."/>
            <person name="Lowell S."/>
            <person name="Myers T."/>
            <person name="Yan Y."/>
            <person name="Sichtig H."/>
        </authorList>
    </citation>
    <scope>NUCLEOTIDE SEQUENCE [LARGE SCALE GENOMIC DNA]</scope>
    <source>
        <strain evidence="4 5">FDAARGOS_909</strain>
    </source>
</reference>
<dbReference type="EMBL" id="CP065668">
    <property type="protein sequence ID" value="QPS09898.1"/>
    <property type="molecule type" value="Genomic_DNA"/>
</dbReference>
<sequence length="195" mass="19823">MILPSLLPRTFTPWLWAAAAAAATCPHTAWAQVQPPVGAMTYAAALAGAAQPVPTLAQWGVVVLSLLMAPLAWRAARGRLASLVLAASPGVLAAALLVAVSWSGKAEAQGAVAVLLDSPAGGTADIPYDAALDTPHSDFMSPYVVRNTTGQALRVTGITLTSGHAQRSTMSNPPCAVGGMLAPGAVCHLMVSKPR</sequence>
<gene>
    <name evidence="4" type="ORF">I6G66_07795</name>
</gene>
<dbReference type="NCBIfam" id="TIGR04174">
    <property type="entry name" value="IPTL_CTERM"/>
    <property type="match status" value="1"/>
</dbReference>